<comment type="caution">
    <text evidence="6">The sequence shown here is derived from an EMBL/GenBank/DDBJ whole genome shotgun (WGS) entry which is preliminary data.</text>
</comment>
<dbReference type="InterPro" id="IPR039723">
    <property type="entry name" value="Vps71/ZNHIT1"/>
</dbReference>
<proteinExistence type="predicted"/>
<evidence type="ECO:0000256" key="1">
    <source>
        <dbReference type="ARBA" id="ARBA00022723"/>
    </source>
</evidence>
<name>A0A420YE68_9PEZI</name>
<dbReference type="GO" id="GO:0006338">
    <property type="term" value="P:chromatin remodeling"/>
    <property type="evidence" value="ECO:0007669"/>
    <property type="project" value="InterPro"/>
</dbReference>
<dbReference type="CDD" id="cd21437">
    <property type="entry name" value="zf-HIT_ZNHIT1_like"/>
    <property type="match status" value="1"/>
</dbReference>
<evidence type="ECO:0000256" key="3">
    <source>
        <dbReference type="ARBA" id="ARBA00022833"/>
    </source>
</evidence>
<dbReference type="EMBL" id="QVQW01000016">
    <property type="protein sequence ID" value="RKU46183.1"/>
    <property type="molecule type" value="Genomic_DNA"/>
</dbReference>
<dbReference type="InterPro" id="IPR007529">
    <property type="entry name" value="Znf_HIT"/>
</dbReference>
<feature type="region of interest" description="Disordered" evidence="4">
    <location>
        <begin position="126"/>
        <end position="222"/>
    </location>
</feature>
<organism evidence="6 7">
    <name type="scientific">Coniochaeta pulveracea</name>
    <dbReference type="NCBI Taxonomy" id="177199"/>
    <lineage>
        <taxon>Eukaryota</taxon>
        <taxon>Fungi</taxon>
        <taxon>Dikarya</taxon>
        <taxon>Ascomycota</taxon>
        <taxon>Pezizomycotina</taxon>
        <taxon>Sordariomycetes</taxon>
        <taxon>Sordariomycetidae</taxon>
        <taxon>Coniochaetales</taxon>
        <taxon>Coniochaetaceae</taxon>
        <taxon>Coniochaeta</taxon>
    </lineage>
</organism>
<evidence type="ECO:0000259" key="5">
    <source>
        <dbReference type="Pfam" id="PF04438"/>
    </source>
</evidence>
<keyword evidence="3" id="KW-0862">Zinc</keyword>
<evidence type="ECO:0000256" key="4">
    <source>
        <dbReference type="SAM" id="MobiDB-lite"/>
    </source>
</evidence>
<feature type="compositionally biased region" description="Polar residues" evidence="4">
    <location>
        <begin position="138"/>
        <end position="163"/>
    </location>
</feature>
<dbReference type="OrthoDB" id="74807at2759"/>
<protein>
    <recommendedName>
        <fullName evidence="5">HIT-type domain-containing protein</fullName>
    </recommendedName>
</protein>
<dbReference type="Pfam" id="PF04438">
    <property type="entry name" value="zf-HIT"/>
    <property type="match status" value="1"/>
</dbReference>
<reference evidence="6 7" key="1">
    <citation type="submission" date="2018-08" db="EMBL/GenBank/DDBJ databases">
        <title>Draft genome of the lignicolous fungus Coniochaeta pulveracea.</title>
        <authorList>
            <person name="Borstlap C.J."/>
            <person name="De Witt R.N."/>
            <person name="Botha A."/>
            <person name="Volschenk H."/>
        </authorList>
    </citation>
    <scope>NUCLEOTIDE SEQUENCE [LARGE SCALE GENOMIC DNA]</scope>
    <source>
        <strain evidence="6 7">CAB683</strain>
    </source>
</reference>
<dbReference type="AlphaFoldDB" id="A0A420YE68"/>
<feature type="compositionally biased region" description="Basic and acidic residues" evidence="4">
    <location>
        <begin position="57"/>
        <end position="76"/>
    </location>
</feature>
<feature type="domain" description="HIT-type" evidence="5">
    <location>
        <begin position="262"/>
        <end position="290"/>
    </location>
</feature>
<dbReference type="GO" id="GO:0008270">
    <property type="term" value="F:zinc ion binding"/>
    <property type="evidence" value="ECO:0007669"/>
    <property type="project" value="UniProtKB-KW"/>
</dbReference>
<feature type="region of interest" description="Disordered" evidence="4">
    <location>
        <begin position="36"/>
        <end position="97"/>
    </location>
</feature>
<keyword evidence="2" id="KW-0863">Zinc-finger</keyword>
<dbReference type="GO" id="GO:0005634">
    <property type="term" value="C:nucleus"/>
    <property type="evidence" value="ECO:0007669"/>
    <property type="project" value="UniProtKB-ARBA"/>
</dbReference>
<keyword evidence="1" id="KW-0479">Metal-binding</keyword>
<evidence type="ECO:0000313" key="7">
    <source>
        <dbReference type="Proteomes" id="UP000275385"/>
    </source>
</evidence>
<sequence>MNNFGVIEVATSKTKHAPGWAYVPDSGPNPTAFAAPTSRKNRAARNQGGLGQADLTARQDAKLRKELEALDKEPSGRDVPVPVKGGGARAGNKHTPNVRKILMSQKTFANHLDDWIALGSQEGHVSTPAAWTDRNASKRGSTAQKGGSKARTASTSANKTQAPKTKPKVEEPQDTEMPDADVAVQEAQGENTEPSSYPPDGTILPAYKRPPPKSHPGDSDPLLVSRIVPFPTDEELRELLTAPPLSYLDARAGLDGETMPPPRKFCEVCGYWGRVKCGKCGGRVCALDCLETHREECVRRFGL</sequence>
<gene>
    <name evidence="6" type="ORF">DL546_008549</name>
</gene>
<accession>A0A420YE68</accession>
<dbReference type="STRING" id="177199.A0A420YE68"/>
<evidence type="ECO:0000313" key="6">
    <source>
        <dbReference type="EMBL" id="RKU46183.1"/>
    </source>
</evidence>
<keyword evidence="7" id="KW-1185">Reference proteome</keyword>
<dbReference type="Proteomes" id="UP000275385">
    <property type="component" value="Unassembled WGS sequence"/>
</dbReference>
<dbReference type="PANTHER" id="PTHR13093">
    <property type="entry name" value="ZINC FINGER HIT DOMAIN CONTAINING PROTEIN 1"/>
    <property type="match status" value="1"/>
</dbReference>
<evidence type="ECO:0000256" key="2">
    <source>
        <dbReference type="ARBA" id="ARBA00022771"/>
    </source>
</evidence>